<evidence type="ECO:0000256" key="3">
    <source>
        <dbReference type="ARBA" id="ARBA00022771"/>
    </source>
</evidence>
<name>A0A401GQL6_9APHY</name>
<sequence>MSGSSHPGANDGRSYNLRTALFTGFPPYPVTNPQAPACSSAPASHAADALLTLSGGQPYAPDHGSWTTIPRHARSPLNRATATGGASSSVAHSVPSADSNRYSELLRHHDTDSDLEGSEFTGSDEEESDDEDVSGIISNDEVAFNLPRMTTSKKHERRAAQQAQDVINQHLPARKRKRKMKDSTSRKSSSKSKRARTDTAPVVDGPLASVSHTPAQTSSSIHVSSAHDNPNVASSSTVNEDQVRNCNGKQRKTKKPPSPIYMFYREIKENHKLHFPNWKPADKLYMCLHGHNKVLRISEGMNGSTTGLKNHLKAADESMYKLYQILEKKRALGQKPTAQEILVARAEMPLQSLGYNVDQPDEVSQAATATGDSNRLAEPFDQATWERLVSEWVAACDQPFDAVEAPEYVRMVQYASRVGDHLKVPCGDTIKKRIMEMGDNVISDIKAMLSVRDPDHLLVLCLTLKYSGKAVEGKFTLALDCWTSSNQWAFMCIILTFVTESWDIEEVMIDFREIIGEHSGENLAEAVWQTIELYGLKGRIQAVVADNASNNDTMVEALERCFKAENIPFHASHARMRCVPHTIHLAALELLQAIGGFSSTNNHEQSRGKYQATPDNYQEALQEPLTTEADNLLSQANDSVNCNNAHADDDVPGRILSALDKLRKVVRVVRSSPQRKRQWLDEVNLSLRRLEDAFDKAEEALMLILDVRTRWSSTHQMLRRALEYKEEIRLFIAKRVDLRHLELDELKWGAIKLVCQWLLMFRQATEQMSSSKEVTLSSVHTIFHGLQEHLKNALRKLPPDSPPQLRDGLLRAYKKLSDYHSHFDESPYYIWACPVLDPRINYEGLKAEAAMDANPQSRDEYLKHIKDAKAELKTYYLNHYHSSSCENGAAAALSSSIGGKDQTPANFNFFAPYAPPVDRAPSEELDEYLKLKNLGFGNRVSHPLRWWKEHQDLYPSLSRLARDILTIPGSAVAVECAFSSGRDTVSLRRASLKPATIRKLMLVKHKLMLARRQLKRALEEQLLFL</sequence>
<evidence type="ECO:0000259" key="7">
    <source>
        <dbReference type="Pfam" id="PF05699"/>
    </source>
</evidence>
<dbReference type="InterPro" id="IPR012337">
    <property type="entry name" value="RNaseH-like_sf"/>
</dbReference>
<keyword evidence="5" id="KW-0539">Nucleus</keyword>
<evidence type="ECO:0000256" key="5">
    <source>
        <dbReference type="ARBA" id="ARBA00023242"/>
    </source>
</evidence>
<dbReference type="InterPro" id="IPR008906">
    <property type="entry name" value="HATC_C_dom"/>
</dbReference>
<protein>
    <recommendedName>
        <fullName evidence="7">HAT C-terminal dimerisation domain-containing protein</fullName>
    </recommendedName>
</protein>
<evidence type="ECO:0000256" key="4">
    <source>
        <dbReference type="ARBA" id="ARBA00022833"/>
    </source>
</evidence>
<feature type="region of interest" description="Disordered" evidence="6">
    <location>
        <begin position="77"/>
        <end position="257"/>
    </location>
</feature>
<dbReference type="InterPro" id="IPR052035">
    <property type="entry name" value="ZnF_BED_domain_contain"/>
</dbReference>
<dbReference type="RefSeq" id="XP_027615429.1">
    <property type="nucleotide sequence ID" value="XM_027759628.1"/>
</dbReference>
<dbReference type="EMBL" id="BFAD01000006">
    <property type="protein sequence ID" value="GBE84516.1"/>
    <property type="molecule type" value="Genomic_DNA"/>
</dbReference>
<evidence type="ECO:0000256" key="2">
    <source>
        <dbReference type="ARBA" id="ARBA00022723"/>
    </source>
</evidence>
<keyword evidence="2" id="KW-0479">Metal-binding</keyword>
<gene>
    <name evidence="8" type="ORF">SCP_0604950</name>
</gene>
<dbReference type="GO" id="GO:0005634">
    <property type="term" value="C:nucleus"/>
    <property type="evidence" value="ECO:0007669"/>
    <property type="project" value="UniProtKB-SubCell"/>
</dbReference>
<dbReference type="Pfam" id="PF05699">
    <property type="entry name" value="Dimer_Tnp_hAT"/>
    <property type="match status" value="1"/>
</dbReference>
<organism evidence="8 9">
    <name type="scientific">Sparassis crispa</name>
    <dbReference type="NCBI Taxonomy" id="139825"/>
    <lineage>
        <taxon>Eukaryota</taxon>
        <taxon>Fungi</taxon>
        <taxon>Dikarya</taxon>
        <taxon>Basidiomycota</taxon>
        <taxon>Agaricomycotina</taxon>
        <taxon>Agaricomycetes</taxon>
        <taxon>Polyporales</taxon>
        <taxon>Sparassidaceae</taxon>
        <taxon>Sparassis</taxon>
    </lineage>
</organism>
<keyword evidence="3" id="KW-0863">Zinc-finger</keyword>
<dbReference type="AlphaFoldDB" id="A0A401GQL6"/>
<accession>A0A401GQL6</accession>
<dbReference type="PANTHER" id="PTHR46481">
    <property type="entry name" value="ZINC FINGER BED DOMAIN-CONTAINING PROTEIN 4"/>
    <property type="match status" value="1"/>
</dbReference>
<comment type="caution">
    <text evidence="8">The sequence shown here is derived from an EMBL/GenBank/DDBJ whole genome shotgun (WGS) entry which is preliminary data.</text>
</comment>
<feature type="compositionally biased region" description="Low complexity" evidence="6">
    <location>
        <begin position="80"/>
        <end position="97"/>
    </location>
</feature>
<evidence type="ECO:0000313" key="8">
    <source>
        <dbReference type="EMBL" id="GBE84516.1"/>
    </source>
</evidence>
<evidence type="ECO:0000313" key="9">
    <source>
        <dbReference type="Proteomes" id="UP000287166"/>
    </source>
</evidence>
<dbReference type="SUPFAM" id="SSF53098">
    <property type="entry name" value="Ribonuclease H-like"/>
    <property type="match status" value="1"/>
</dbReference>
<evidence type="ECO:0000256" key="6">
    <source>
        <dbReference type="SAM" id="MobiDB-lite"/>
    </source>
</evidence>
<dbReference type="PANTHER" id="PTHR46481:SF10">
    <property type="entry name" value="ZINC FINGER BED DOMAIN-CONTAINING PROTEIN 39"/>
    <property type="match status" value="1"/>
</dbReference>
<reference evidence="8 9" key="1">
    <citation type="journal article" date="2018" name="Sci. Rep.">
        <title>Genome sequence of the cauliflower mushroom Sparassis crispa (Hanabiratake) and its association with beneficial usage.</title>
        <authorList>
            <person name="Kiyama R."/>
            <person name="Furutani Y."/>
            <person name="Kawaguchi K."/>
            <person name="Nakanishi T."/>
        </authorList>
    </citation>
    <scope>NUCLEOTIDE SEQUENCE [LARGE SCALE GENOMIC DNA]</scope>
</reference>
<comment type="subcellular location">
    <subcellularLocation>
        <location evidence="1">Nucleus</location>
    </subcellularLocation>
</comment>
<dbReference type="OrthoDB" id="2799665at2759"/>
<keyword evidence="4" id="KW-0862">Zinc</keyword>
<dbReference type="GeneID" id="38781433"/>
<keyword evidence="9" id="KW-1185">Reference proteome</keyword>
<evidence type="ECO:0000256" key="1">
    <source>
        <dbReference type="ARBA" id="ARBA00004123"/>
    </source>
</evidence>
<feature type="compositionally biased region" description="Polar residues" evidence="6">
    <location>
        <begin position="210"/>
        <end position="248"/>
    </location>
</feature>
<dbReference type="GO" id="GO:0008270">
    <property type="term" value="F:zinc ion binding"/>
    <property type="evidence" value="ECO:0007669"/>
    <property type="project" value="UniProtKB-KW"/>
</dbReference>
<feature type="domain" description="HAT C-terminal dimerisation" evidence="7">
    <location>
        <begin position="924"/>
        <end position="1006"/>
    </location>
</feature>
<dbReference type="GO" id="GO:0046983">
    <property type="term" value="F:protein dimerization activity"/>
    <property type="evidence" value="ECO:0007669"/>
    <property type="project" value="InterPro"/>
</dbReference>
<dbReference type="Proteomes" id="UP000287166">
    <property type="component" value="Unassembled WGS sequence"/>
</dbReference>
<proteinExistence type="predicted"/>
<feature type="compositionally biased region" description="Acidic residues" evidence="6">
    <location>
        <begin position="113"/>
        <end position="133"/>
    </location>
</feature>
<dbReference type="InParanoid" id="A0A401GQL6"/>